<dbReference type="Gene3D" id="1.20.1280.50">
    <property type="match status" value="1"/>
</dbReference>
<evidence type="ECO:0008006" key="5">
    <source>
        <dbReference type="Google" id="ProtNLM"/>
    </source>
</evidence>
<feature type="domain" description="F-box associated beta-propeller type 3" evidence="2">
    <location>
        <begin position="133"/>
        <end position="345"/>
    </location>
</feature>
<dbReference type="InterPro" id="IPR050233">
    <property type="entry name" value="A_thaliana_F-box"/>
</dbReference>
<reference evidence="4" key="1">
    <citation type="submission" date="2015-06" db="UniProtKB">
        <authorList>
            <consortium name="EnsemblPlants"/>
        </authorList>
    </citation>
    <scope>IDENTIFICATION</scope>
</reference>
<evidence type="ECO:0000259" key="2">
    <source>
        <dbReference type="Pfam" id="PF08268"/>
    </source>
</evidence>
<sequence>MARTLMYSIYHPPERVRRRILVVSLLIRDPTTAARAEQEAADNNSVVTEPKADEEPAARRTRSRRVDRLPEEILVWEILVRLPARDILRCRAVCRGTYSTNREAGLPILGRDRGRPVLGFDDYNDCDGFKLHSACDGLVLVRGSDGCFNICNPATRQFAPLRSLDHINLKIAALYLHRPSGEYRILYWKESHWDGTRHKAAAWHILTVQRRSLPKCIGVPSDNPVIVCLHWKPGWLHNYVRGILIFDTVVESFRAMCCPSGSTYCDTRLCDVEGLIGFSCFGDGRTVARIWVLEDYEREVWSFKYHVKFQVESLCRHTDTQHFILSHKGDMLVYSMSARYMFHCDSTGKLLEEFRWNPMSHNLSITGHRFKESLVEHEFFMRRGAASARQPSFFQRL</sequence>
<dbReference type="AlphaFoldDB" id="M8C985"/>
<accession>M8C985</accession>
<dbReference type="PANTHER" id="PTHR47993">
    <property type="entry name" value="OS09G0372900 PROTEIN-RELATED"/>
    <property type="match status" value="1"/>
</dbReference>
<evidence type="ECO:0000256" key="1">
    <source>
        <dbReference type="SAM" id="MobiDB-lite"/>
    </source>
</evidence>
<name>M8C985_AEGTA</name>
<dbReference type="PANTHER" id="PTHR47993:SF93">
    <property type="entry name" value="OS04G0195100 PROTEIN"/>
    <property type="match status" value="1"/>
</dbReference>
<protein>
    <recommendedName>
        <fullName evidence="5">F-box associated domain-containing protein</fullName>
    </recommendedName>
</protein>
<feature type="compositionally biased region" description="Basic and acidic residues" evidence="1">
    <location>
        <begin position="50"/>
        <end position="63"/>
    </location>
</feature>
<dbReference type="ExpressionAtlas" id="M8C985">
    <property type="expression patterns" value="baseline"/>
</dbReference>
<dbReference type="EnsemblPlants" id="EMT30854">
    <property type="protein sequence ID" value="EMT30854"/>
    <property type="gene ID" value="F775_03215"/>
</dbReference>
<dbReference type="InterPro" id="IPR013187">
    <property type="entry name" value="F-box-assoc_dom_typ3"/>
</dbReference>
<evidence type="ECO:0000313" key="4">
    <source>
        <dbReference type="EnsemblPlants" id="EMT30854"/>
    </source>
</evidence>
<dbReference type="SUPFAM" id="SSF81383">
    <property type="entry name" value="F-box domain"/>
    <property type="match status" value="1"/>
</dbReference>
<dbReference type="InterPro" id="IPR017451">
    <property type="entry name" value="F-box-assoc_interact_dom"/>
</dbReference>
<feature type="region of interest" description="Disordered" evidence="1">
    <location>
        <begin position="36"/>
        <end position="63"/>
    </location>
</feature>
<proteinExistence type="predicted"/>
<dbReference type="InterPro" id="IPR036047">
    <property type="entry name" value="F-box-like_dom_sf"/>
</dbReference>
<dbReference type="Pfam" id="PF12937">
    <property type="entry name" value="F-box-like"/>
    <property type="match status" value="1"/>
</dbReference>
<evidence type="ECO:0000259" key="3">
    <source>
        <dbReference type="Pfam" id="PF12937"/>
    </source>
</evidence>
<organism evidence="4">
    <name type="scientific">Aegilops tauschii</name>
    <name type="common">Tausch's goatgrass</name>
    <name type="synonym">Aegilops squarrosa</name>
    <dbReference type="NCBI Taxonomy" id="37682"/>
    <lineage>
        <taxon>Eukaryota</taxon>
        <taxon>Viridiplantae</taxon>
        <taxon>Streptophyta</taxon>
        <taxon>Embryophyta</taxon>
        <taxon>Tracheophyta</taxon>
        <taxon>Spermatophyta</taxon>
        <taxon>Magnoliopsida</taxon>
        <taxon>Liliopsida</taxon>
        <taxon>Poales</taxon>
        <taxon>Poaceae</taxon>
        <taxon>BOP clade</taxon>
        <taxon>Pooideae</taxon>
        <taxon>Triticodae</taxon>
        <taxon>Triticeae</taxon>
        <taxon>Triticinae</taxon>
        <taxon>Aegilops</taxon>
    </lineage>
</organism>
<dbReference type="Pfam" id="PF08268">
    <property type="entry name" value="FBA_3"/>
    <property type="match status" value="1"/>
</dbReference>
<feature type="domain" description="F-box" evidence="3">
    <location>
        <begin position="67"/>
        <end position="95"/>
    </location>
</feature>
<dbReference type="NCBIfam" id="TIGR01640">
    <property type="entry name" value="F_box_assoc_1"/>
    <property type="match status" value="1"/>
</dbReference>
<dbReference type="InterPro" id="IPR001810">
    <property type="entry name" value="F-box_dom"/>
</dbReference>